<comment type="caution">
    <text evidence="1">The sequence shown here is derived from an EMBL/GenBank/DDBJ whole genome shotgun (WGS) entry which is preliminary data.</text>
</comment>
<keyword evidence="2" id="KW-1185">Reference proteome</keyword>
<dbReference type="AlphaFoldDB" id="A0AAV4MI29"/>
<accession>A0AAV4MI29</accession>
<dbReference type="Proteomes" id="UP001054837">
    <property type="component" value="Unassembled WGS sequence"/>
</dbReference>
<reference evidence="1 2" key="1">
    <citation type="submission" date="2021-06" db="EMBL/GenBank/DDBJ databases">
        <title>Caerostris darwini draft genome.</title>
        <authorList>
            <person name="Kono N."/>
            <person name="Arakawa K."/>
        </authorList>
    </citation>
    <scope>NUCLEOTIDE SEQUENCE [LARGE SCALE GENOMIC DNA]</scope>
</reference>
<dbReference type="EMBL" id="BPLQ01000371">
    <property type="protein sequence ID" value="GIX70454.1"/>
    <property type="molecule type" value="Genomic_DNA"/>
</dbReference>
<name>A0AAV4MI29_9ARAC</name>
<evidence type="ECO:0000313" key="2">
    <source>
        <dbReference type="Proteomes" id="UP001054837"/>
    </source>
</evidence>
<gene>
    <name evidence="1" type="ORF">CDAR_280501</name>
</gene>
<protein>
    <submittedName>
        <fullName evidence="1">Uncharacterized protein</fullName>
    </submittedName>
</protein>
<proteinExistence type="predicted"/>
<evidence type="ECO:0000313" key="1">
    <source>
        <dbReference type="EMBL" id="GIX70454.1"/>
    </source>
</evidence>
<sequence length="84" mass="9831">MGWCVCVFPDWRLVCLDIRTPAIKFRESLGFRMKIRSNRPAENLVDSRIGDFGLEEDYLFARNENSRGMDSDVIICPDFLRVEE</sequence>
<organism evidence="1 2">
    <name type="scientific">Caerostris darwini</name>
    <dbReference type="NCBI Taxonomy" id="1538125"/>
    <lineage>
        <taxon>Eukaryota</taxon>
        <taxon>Metazoa</taxon>
        <taxon>Ecdysozoa</taxon>
        <taxon>Arthropoda</taxon>
        <taxon>Chelicerata</taxon>
        <taxon>Arachnida</taxon>
        <taxon>Araneae</taxon>
        <taxon>Araneomorphae</taxon>
        <taxon>Entelegynae</taxon>
        <taxon>Araneoidea</taxon>
        <taxon>Araneidae</taxon>
        <taxon>Caerostris</taxon>
    </lineage>
</organism>